<dbReference type="PROSITE" id="PS51186">
    <property type="entry name" value="GNAT"/>
    <property type="match status" value="1"/>
</dbReference>
<dbReference type="EMBL" id="JAQQXT010000020">
    <property type="protein sequence ID" value="MDC8774312.1"/>
    <property type="molecule type" value="Genomic_DNA"/>
</dbReference>
<keyword evidence="3" id="KW-1185">Reference proteome</keyword>
<keyword evidence="2" id="KW-0808">Transferase</keyword>
<feature type="domain" description="N-acetyltransferase" evidence="1">
    <location>
        <begin position="4"/>
        <end position="148"/>
    </location>
</feature>
<dbReference type="Proteomes" id="UP001221189">
    <property type="component" value="Unassembled WGS sequence"/>
</dbReference>
<dbReference type="GO" id="GO:0016746">
    <property type="term" value="F:acyltransferase activity"/>
    <property type="evidence" value="ECO:0007669"/>
    <property type="project" value="UniProtKB-KW"/>
</dbReference>
<evidence type="ECO:0000313" key="3">
    <source>
        <dbReference type="Proteomes" id="UP001221189"/>
    </source>
</evidence>
<organism evidence="2 3">
    <name type="scientific">Roseateles albus</name>
    <dbReference type="NCBI Taxonomy" id="2987525"/>
    <lineage>
        <taxon>Bacteria</taxon>
        <taxon>Pseudomonadati</taxon>
        <taxon>Pseudomonadota</taxon>
        <taxon>Betaproteobacteria</taxon>
        <taxon>Burkholderiales</taxon>
        <taxon>Sphaerotilaceae</taxon>
        <taxon>Roseateles</taxon>
    </lineage>
</organism>
<dbReference type="CDD" id="cd04301">
    <property type="entry name" value="NAT_SF"/>
    <property type="match status" value="1"/>
</dbReference>
<reference evidence="2 3" key="1">
    <citation type="submission" date="2022-10" db="EMBL/GenBank/DDBJ databases">
        <title>Paucibacter sp. hw1 Genome sequencing.</title>
        <authorList>
            <person name="Park S."/>
        </authorList>
    </citation>
    <scope>NUCLEOTIDE SEQUENCE [LARGE SCALE GENOMIC DNA]</scope>
    <source>
        <strain evidence="3">hw1</strain>
    </source>
</reference>
<dbReference type="RefSeq" id="WP_273602333.1">
    <property type="nucleotide sequence ID" value="NZ_JAQQXT010000020.1"/>
</dbReference>
<keyword evidence="2" id="KW-0012">Acyltransferase</keyword>
<proteinExistence type="predicted"/>
<dbReference type="EC" id="2.3.1.-" evidence="2"/>
<dbReference type="Pfam" id="PF13508">
    <property type="entry name" value="Acetyltransf_7"/>
    <property type="match status" value="1"/>
</dbReference>
<gene>
    <name evidence="2" type="ORF">PRZ03_22335</name>
</gene>
<comment type="caution">
    <text evidence="2">The sequence shown here is derived from an EMBL/GenBank/DDBJ whole genome shotgun (WGS) entry which is preliminary data.</text>
</comment>
<name>A0ABT5KK43_9BURK</name>
<sequence length="149" mass="17218">MSDYSLQPVQVEDFEAMLSLRMDALRESLERLGRFDLQRGRDRFQAAFAPEFMRHICCGAERIGFVTLKPAGASLHLEQLYVKPEQQGQRVGAWVISWVKDRARAARQDVTLSALKLSDANRFYLRHGFKQVAESEFDIDYRWTCEVAT</sequence>
<evidence type="ECO:0000313" key="2">
    <source>
        <dbReference type="EMBL" id="MDC8774312.1"/>
    </source>
</evidence>
<evidence type="ECO:0000259" key="1">
    <source>
        <dbReference type="PROSITE" id="PS51186"/>
    </source>
</evidence>
<accession>A0ABT5KK43</accession>
<dbReference type="Gene3D" id="3.40.630.30">
    <property type="match status" value="1"/>
</dbReference>
<dbReference type="InterPro" id="IPR000182">
    <property type="entry name" value="GNAT_dom"/>
</dbReference>
<dbReference type="InterPro" id="IPR016181">
    <property type="entry name" value="Acyl_CoA_acyltransferase"/>
</dbReference>
<dbReference type="SUPFAM" id="SSF55729">
    <property type="entry name" value="Acyl-CoA N-acyltransferases (Nat)"/>
    <property type="match status" value="1"/>
</dbReference>
<protein>
    <submittedName>
        <fullName evidence="2">GNAT family N-acetyltransferase</fullName>
        <ecNumber evidence="2">2.3.1.-</ecNumber>
    </submittedName>
</protein>